<dbReference type="GO" id="GO:0032259">
    <property type="term" value="P:methylation"/>
    <property type="evidence" value="ECO:0007669"/>
    <property type="project" value="UniProtKB-KW"/>
</dbReference>
<evidence type="ECO:0000256" key="1">
    <source>
        <dbReference type="ARBA" id="ARBA00022603"/>
    </source>
</evidence>
<evidence type="ECO:0000256" key="4">
    <source>
        <dbReference type="ARBA" id="ARBA00047422"/>
    </source>
</evidence>
<evidence type="ECO:0000256" key="2">
    <source>
        <dbReference type="ARBA" id="ARBA00022679"/>
    </source>
</evidence>
<dbReference type="InterPro" id="IPR001525">
    <property type="entry name" value="C5_MeTfrase"/>
</dbReference>
<comment type="caution">
    <text evidence="5">The sequence shown here is derived from an EMBL/GenBank/DDBJ whole genome shotgun (WGS) entry which is preliminary data.</text>
</comment>
<gene>
    <name evidence="5" type="ORF">EAY46_27095</name>
</gene>
<name>A0ABR9ZDW8_VIBAN</name>
<keyword evidence="3" id="KW-0680">Restriction system</keyword>
<dbReference type="Proteomes" id="UP000726136">
    <property type="component" value="Unassembled WGS sequence"/>
</dbReference>
<evidence type="ECO:0000313" key="5">
    <source>
        <dbReference type="EMBL" id="MBF4376651.1"/>
    </source>
</evidence>
<dbReference type="Gene3D" id="3.90.120.10">
    <property type="entry name" value="DNA Methylase, subunit A, domain 2"/>
    <property type="match status" value="1"/>
</dbReference>
<keyword evidence="1 5" id="KW-0489">Methyltransferase</keyword>
<keyword evidence="2" id="KW-0808">Transferase</keyword>
<accession>A0ABR9ZDW8</accession>
<organism evidence="5 6">
    <name type="scientific">Vibrio anguillarum</name>
    <name type="common">Listonella anguillarum</name>
    <dbReference type="NCBI Taxonomy" id="55601"/>
    <lineage>
        <taxon>Bacteria</taxon>
        <taxon>Pseudomonadati</taxon>
        <taxon>Pseudomonadota</taxon>
        <taxon>Gammaproteobacteria</taxon>
        <taxon>Vibrionales</taxon>
        <taxon>Vibrionaceae</taxon>
        <taxon>Vibrio</taxon>
    </lineage>
</organism>
<dbReference type="RefSeq" id="WP_194664785.1">
    <property type="nucleotide sequence ID" value="NZ_RDPI01000985.1"/>
</dbReference>
<dbReference type="SUPFAM" id="SSF53335">
    <property type="entry name" value="S-adenosyl-L-methionine-dependent methyltransferases"/>
    <property type="match status" value="1"/>
</dbReference>
<reference evidence="5 6" key="1">
    <citation type="journal article" date="2021" name="PeerJ">
        <title>Analysis of 44 Vibrio anguillarum genomes reveals high genetic diversity.</title>
        <authorList>
            <person name="Hansen M.J."/>
            <person name="Dalsgaard I."/>
        </authorList>
    </citation>
    <scope>NUCLEOTIDE SEQUENCE [LARGE SCALE GENOMIC DNA]</scope>
    <source>
        <strain evidence="5 6">040915-1/1B</strain>
    </source>
</reference>
<evidence type="ECO:0000256" key="3">
    <source>
        <dbReference type="ARBA" id="ARBA00022747"/>
    </source>
</evidence>
<dbReference type="Pfam" id="PF00145">
    <property type="entry name" value="DNA_methylase"/>
    <property type="match status" value="1"/>
</dbReference>
<feature type="non-terminal residue" evidence="5">
    <location>
        <position position="1"/>
    </location>
</feature>
<proteinExistence type="predicted"/>
<dbReference type="EMBL" id="RDPI01000985">
    <property type="protein sequence ID" value="MBF4376651.1"/>
    <property type="molecule type" value="Genomic_DNA"/>
</dbReference>
<dbReference type="InterPro" id="IPR029063">
    <property type="entry name" value="SAM-dependent_MTases_sf"/>
</dbReference>
<evidence type="ECO:0000313" key="6">
    <source>
        <dbReference type="Proteomes" id="UP000726136"/>
    </source>
</evidence>
<dbReference type="GO" id="GO:0008168">
    <property type="term" value="F:methyltransferase activity"/>
    <property type="evidence" value="ECO:0007669"/>
    <property type="project" value="UniProtKB-KW"/>
</dbReference>
<protein>
    <submittedName>
        <fullName evidence="5">DNA cytosine methyltransferase</fullName>
    </submittedName>
</protein>
<keyword evidence="6" id="KW-1185">Reference proteome</keyword>
<sequence>VDIGMRMLEPHELFAAQGFPSEYKITHNSQGKKISKASQVARCGNAVCPPVAQALVEANLQPLSKQKAA</sequence>
<comment type="catalytic activity">
    <reaction evidence="4">
        <text>a 2'-deoxycytidine in DNA + S-adenosyl-L-methionine = a 5-methyl-2'-deoxycytidine in DNA + S-adenosyl-L-homocysteine + H(+)</text>
        <dbReference type="Rhea" id="RHEA:13681"/>
        <dbReference type="Rhea" id="RHEA-COMP:11369"/>
        <dbReference type="Rhea" id="RHEA-COMP:11370"/>
        <dbReference type="ChEBI" id="CHEBI:15378"/>
        <dbReference type="ChEBI" id="CHEBI:57856"/>
        <dbReference type="ChEBI" id="CHEBI:59789"/>
        <dbReference type="ChEBI" id="CHEBI:85452"/>
        <dbReference type="ChEBI" id="CHEBI:85454"/>
        <dbReference type="EC" id="2.1.1.37"/>
    </reaction>
</comment>